<dbReference type="GO" id="GO:0006865">
    <property type="term" value="P:amino acid transport"/>
    <property type="evidence" value="ECO:0007669"/>
    <property type="project" value="InterPro"/>
</dbReference>
<keyword evidence="9" id="KW-1185">Reference proteome</keyword>
<evidence type="ECO:0000256" key="5">
    <source>
        <dbReference type="ARBA" id="ARBA00023136"/>
    </source>
</evidence>
<dbReference type="OrthoDB" id="4476201at2759"/>
<evidence type="ECO:0000313" key="9">
    <source>
        <dbReference type="Proteomes" id="UP000053989"/>
    </source>
</evidence>
<feature type="transmembrane region" description="Helical" evidence="7">
    <location>
        <begin position="184"/>
        <end position="204"/>
    </location>
</feature>
<comment type="subcellular location">
    <subcellularLocation>
        <location evidence="1">Membrane</location>
        <topology evidence="1">Multi-pass membrane protein</topology>
    </subcellularLocation>
</comment>
<evidence type="ECO:0000256" key="7">
    <source>
        <dbReference type="SAM" id="Phobius"/>
    </source>
</evidence>
<feature type="transmembrane region" description="Helical" evidence="7">
    <location>
        <begin position="395"/>
        <end position="417"/>
    </location>
</feature>
<feature type="transmembrane region" description="Helical" evidence="7">
    <location>
        <begin position="109"/>
        <end position="137"/>
    </location>
</feature>
<feature type="transmembrane region" description="Helical" evidence="7">
    <location>
        <begin position="64"/>
        <end position="97"/>
    </location>
</feature>
<dbReference type="PANTHER" id="PTHR45649">
    <property type="entry name" value="AMINO-ACID PERMEASE BAT1"/>
    <property type="match status" value="1"/>
</dbReference>
<keyword evidence="2" id="KW-0813">Transport</keyword>
<feature type="compositionally biased region" description="Basic and acidic residues" evidence="6">
    <location>
        <begin position="512"/>
        <end position="526"/>
    </location>
</feature>
<dbReference type="EMBL" id="KN822008">
    <property type="protein sequence ID" value="KIM68947.1"/>
    <property type="molecule type" value="Genomic_DNA"/>
</dbReference>
<feature type="region of interest" description="Disordered" evidence="6">
    <location>
        <begin position="503"/>
        <end position="526"/>
    </location>
</feature>
<keyword evidence="4 7" id="KW-1133">Transmembrane helix</keyword>
<dbReference type="HOGENOM" id="CLU_004495_0_3_1"/>
<dbReference type="STRING" id="1036808.A0A0C3AVG2"/>
<feature type="transmembrane region" description="Helical" evidence="7">
    <location>
        <begin position="429"/>
        <end position="453"/>
    </location>
</feature>
<dbReference type="InterPro" id="IPR002293">
    <property type="entry name" value="AA/rel_permease1"/>
</dbReference>
<dbReference type="Pfam" id="PF13520">
    <property type="entry name" value="AA_permease_2"/>
    <property type="match status" value="1"/>
</dbReference>
<keyword evidence="5 7" id="KW-0472">Membrane</keyword>
<feature type="transmembrane region" description="Helical" evidence="7">
    <location>
        <begin position="369"/>
        <end position="389"/>
    </location>
</feature>
<accession>A0A0C3AVG2</accession>
<feature type="transmembrane region" description="Helical" evidence="7">
    <location>
        <begin position="318"/>
        <end position="340"/>
    </location>
</feature>
<dbReference type="GO" id="GO:0022857">
    <property type="term" value="F:transmembrane transporter activity"/>
    <property type="evidence" value="ECO:0007669"/>
    <property type="project" value="InterPro"/>
</dbReference>
<evidence type="ECO:0008006" key="10">
    <source>
        <dbReference type="Google" id="ProtNLM"/>
    </source>
</evidence>
<evidence type="ECO:0000256" key="4">
    <source>
        <dbReference type="ARBA" id="ARBA00022989"/>
    </source>
</evidence>
<evidence type="ECO:0000256" key="3">
    <source>
        <dbReference type="ARBA" id="ARBA00022692"/>
    </source>
</evidence>
<feature type="transmembrane region" description="Helical" evidence="7">
    <location>
        <begin position="255"/>
        <end position="280"/>
    </location>
</feature>
<name>A0A0C3AVG2_9AGAM</name>
<dbReference type="Gene3D" id="1.20.1740.10">
    <property type="entry name" value="Amino acid/polyamine transporter I"/>
    <property type="match status" value="1"/>
</dbReference>
<proteinExistence type="predicted"/>
<protein>
    <recommendedName>
        <fullName evidence="10">Amino acid permease/ SLC12A domain-containing protein</fullName>
    </recommendedName>
</protein>
<sequence>MSRRNEITKRDEELLARLGYKQEFKRAFTPLELFGLLFSTVGLFPSMTSALVYSLPNGGPVAMVWGWVVASLFVLCIGMAIAELASAAPTAGGVYYWTHTFASPRWRNLLSWIVGYANTIGYIGGVASVDWGCAVQITAAASIGSGQTYVATNAQTFGIFIALLLSHSLVCCLATTFIARVQKLYITVNICLCLVVIIGLPVVTQKKNMNNANYALGTFANLNGWPDGFTFILSLIYPLWTIAGPDTGVHLSEEAMNAAVAVPWATISAEFIAGLLGWAINLSLAFCMDTNTEEILNSPIGQPMAAILFSRFGQRGTLAIWSFVVIAQYMMGFNLVVAASRKAFAFSRDRVLPFSSILSRVNKHTRTPVNAVWFVVVLAALLGLLSFAGSQAISAVFSVTVNALYIAYTIPIASRWLGGNNFKPGPFHLGALSLPISVIAVLFMTFMNIVFLFPITPNPSTTDMNYTVVVLGGVFTLSMVWYYFPVYGGVHWFTGPIRNISRGDEDSSPNTDVKEEMCEVSEVRKH</sequence>
<dbReference type="PROSITE" id="PS00218">
    <property type="entry name" value="AMINO_ACID_PERMEASE_1"/>
    <property type="match status" value="1"/>
</dbReference>
<reference evidence="8 9" key="1">
    <citation type="submission" date="2014-04" db="EMBL/GenBank/DDBJ databases">
        <authorList>
            <consortium name="DOE Joint Genome Institute"/>
            <person name="Kuo A."/>
            <person name="Kohler A."/>
            <person name="Nagy L.G."/>
            <person name="Floudas D."/>
            <person name="Copeland A."/>
            <person name="Barry K.W."/>
            <person name="Cichocki N."/>
            <person name="Veneault-Fourrey C."/>
            <person name="LaButti K."/>
            <person name="Lindquist E.A."/>
            <person name="Lipzen A."/>
            <person name="Lundell T."/>
            <person name="Morin E."/>
            <person name="Murat C."/>
            <person name="Sun H."/>
            <person name="Tunlid A."/>
            <person name="Henrissat B."/>
            <person name="Grigoriev I.V."/>
            <person name="Hibbett D.S."/>
            <person name="Martin F."/>
            <person name="Nordberg H.P."/>
            <person name="Cantor M.N."/>
            <person name="Hua S.X."/>
        </authorList>
    </citation>
    <scope>NUCLEOTIDE SEQUENCE [LARGE SCALE GENOMIC DNA]</scope>
    <source>
        <strain evidence="8 9">Foug A</strain>
    </source>
</reference>
<dbReference type="InterPro" id="IPR004840">
    <property type="entry name" value="Amino_acid_permease_CS"/>
</dbReference>
<gene>
    <name evidence="8" type="ORF">SCLCIDRAFT_1209167</name>
</gene>
<organism evidence="8 9">
    <name type="scientific">Scleroderma citrinum Foug A</name>
    <dbReference type="NCBI Taxonomy" id="1036808"/>
    <lineage>
        <taxon>Eukaryota</taxon>
        <taxon>Fungi</taxon>
        <taxon>Dikarya</taxon>
        <taxon>Basidiomycota</taxon>
        <taxon>Agaricomycotina</taxon>
        <taxon>Agaricomycetes</taxon>
        <taxon>Agaricomycetidae</taxon>
        <taxon>Boletales</taxon>
        <taxon>Sclerodermatineae</taxon>
        <taxon>Sclerodermataceae</taxon>
        <taxon>Scleroderma</taxon>
    </lineage>
</organism>
<feature type="transmembrane region" description="Helical" evidence="7">
    <location>
        <begin position="31"/>
        <end position="52"/>
    </location>
</feature>
<dbReference type="Proteomes" id="UP000053989">
    <property type="component" value="Unassembled WGS sequence"/>
</dbReference>
<dbReference type="PANTHER" id="PTHR45649:SF6">
    <property type="entry name" value="GABA-SPECIFIC PERMEASE"/>
    <property type="match status" value="1"/>
</dbReference>
<feature type="transmembrane region" description="Helical" evidence="7">
    <location>
        <begin position="224"/>
        <end position="243"/>
    </location>
</feature>
<dbReference type="AlphaFoldDB" id="A0A0C3AVG2"/>
<feature type="transmembrane region" description="Helical" evidence="7">
    <location>
        <begin position="157"/>
        <end position="177"/>
    </location>
</feature>
<evidence type="ECO:0000256" key="2">
    <source>
        <dbReference type="ARBA" id="ARBA00022448"/>
    </source>
</evidence>
<keyword evidence="3 7" id="KW-0812">Transmembrane</keyword>
<evidence type="ECO:0000313" key="8">
    <source>
        <dbReference type="EMBL" id="KIM68947.1"/>
    </source>
</evidence>
<dbReference type="FunCoup" id="A0A0C3AVG2">
    <property type="interactions" value="24"/>
</dbReference>
<evidence type="ECO:0000256" key="6">
    <source>
        <dbReference type="SAM" id="MobiDB-lite"/>
    </source>
</evidence>
<evidence type="ECO:0000256" key="1">
    <source>
        <dbReference type="ARBA" id="ARBA00004141"/>
    </source>
</evidence>
<dbReference type="PIRSF" id="PIRSF006060">
    <property type="entry name" value="AA_transporter"/>
    <property type="match status" value="1"/>
</dbReference>
<dbReference type="GO" id="GO:0016020">
    <property type="term" value="C:membrane"/>
    <property type="evidence" value="ECO:0007669"/>
    <property type="project" value="UniProtKB-SubCell"/>
</dbReference>
<dbReference type="InParanoid" id="A0A0C3AVG2"/>
<feature type="transmembrane region" description="Helical" evidence="7">
    <location>
        <begin position="465"/>
        <end position="484"/>
    </location>
</feature>
<reference evidence="9" key="2">
    <citation type="submission" date="2015-01" db="EMBL/GenBank/DDBJ databases">
        <title>Evolutionary Origins and Diversification of the Mycorrhizal Mutualists.</title>
        <authorList>
            <consortium name="DOE Joint Genome Institute"/>
            <consortium name="Mycorrhizal Genomics Consortium"/>
            <person name="Kohler A."/>
            <person name="Kuo A."/>
            <person name="Nagy L.G."/>
            <person name="Floudas D."/>
            <person name="Copeland A."/>
            <person name="Barry K.W."/>
            <person name="Cichocki N."/>
            <person name="Veneault-Fourrey C."/>
            <person name="LaButti K."/>
            <person name="Lindquist E.A."/>
            <person name="Lipzen A."/>
            <person name="Lundell T."/>
            <person name="Morin E."/>
            <person name="Murat C."/>
            <person name="Riley R."/>
            <person name="Ohm R."/>
            <person name="Sun H."/>
            <person name="Tunlid A."/>
            <person name="Henrissat B."/>
            <person name="Grigoriev I.V."/>
            <person name="Hibbett D.S."/>
            <person name="Martin F."/>
        </authorList>
    </citation>
    <scope>NUCLEOTIDE SEQUENCE [LARGE SCALE GENOMIC DNA]</scope>
    <source>
        <strain evidence="9">Foug A</strain>
    </source>
</reference>